<dbReference type="AlphaFoldDB" id="A0A3R8R1M8"/>
<evidence type="ECO:0000313" key="2">
    <source>
        <dbReference type="Proteomes" id="UP000286990"/>
    </source>
</evidence>
<dbReference type="GO" id="GO:0016829">
    <property type="term" value="F:lyase activity"/>
    <property type="evidence" value="ECO:0007669"/>
    <property type="project" value="UniProtKB-KW"/>
</dbReference>
<proteinExistence type="predicted"/>
<reference evidence="2" key="1">
    <citation type="submission" date="2018-08" db="EMBL/GenBank/DDBJ databases">
        <authorList>
            <person name="Khan S.A."/>
            <person name="J S.E."/>
        </authorList>
    </citation>
    <scope>NUCLEOTIDE SEQUENCE [LARGE SCALE GENOMIC DNA]</scope>
    <source>
        <strain evidence="2">PoM-212</strain>
    </source>
</reference>
<dbReference type="OrthoDB" id="979487at2"/>
<name>A0A3R8R1M8_9FLAO</name>
<evidence type="ECO:0000313" key="1">
    <source>
        <dbReference type="EMBL" id="RRQ48232.1"/>
    </source>
</evidence>
<reference evidence="2" key="2">
    <citation type="submission" date="2018-12" db="EMBL/GenBank/DDBJ databases">
        <title>Maribacter lutimaris sp. nov., isolated from marine sediment.</title>
        <authorList>
            <person name="Kim K.K."/>
        </authorList>
    </citation>
    <scope>NUCLEOTIDE SEQUENCE [LARGE SCALE GENOMIC DNA]</scope>
    <source>
        <strain evidence="2">PoM-212</strain>
    </source>
</reference>
<dbReference type="Proteomes" id="UP000286990">
    <property type="component" value="Unassembled WGS sequence"/>
</dbReference>
<dbReference type="RefSeq" id="WP_125222953.1">
    <property type="nucleotide sequence ID" value="NZ_QUSX01000002.1"/>
</dbReference>
<keyword evidence="1" id="KW-0456">Lyase</keyword>
<keyword evidence="2" id="KW-1185">Reference proteome</keyword>
<gene>
    <name evidence="1" type="ORF">DZC72_10955</name>
</gene>
<comment type="caution">
    <text evidence="1">The sequence shown here is derived from an EMBL/GenBank/DDBJ whole genome shotgun (WGS) entry which is preliminary data.</text>
</comment>
<organism evidence="1 2">
    <name type="scientific">Maribacter algicola</name>
    <dbReference type="NCBI Taxonomy" id="2498892"/>
    <lineage>
        <taxon>Bacteria</taxon>
        <taxon>Pseudomonadati</taxon>
        <taxon>Bacteroidota</taxon>
        <taxon>Flavobacteriia</taxon>
        <taxon>Flavobacteriales</taxon>
        <taxon>Flavobacteriaceae</taxon>
        <taxon>Maribacter</taxon>
    </lineage>
</organism>
<accession>A0A3R8R1M8</accession>
<dbReference type="EMBL" id="QUSX01000002">
    <property type="protein sequence ID" value="RRQ48232.1"/>
    <property type="molecule type" value="Genomic_DNA"/>
</dbReference>
<sequence>MNRQELYVSLNNVDHSRDKRTEMAKKVQMNPKLIPTLLEIIKLTKDPVSSKAAWILDAVARKQLNIILPYLDSFTEVIGKVELDSSVRPVAKVCELLMESYFSKKEIIVRQQITEAHIEKITSSCFDWLIGEHKVAAKAYSMTSLYLLGTEYGWIHPELKMVLEQNYSNGSAAYKARARMVLKKLK</sequence>
<protein>
    <submittedName>
        <fullName evidence="1">Adenylosuccinate lyase</fullName>
    </submittedName>
</protein>